<evidence type="ECO:0000313" key="1">
    <source>
        <dbReference type="EMBL" id="EAQ81822.1"/>
    </source>
</evidence>
<dbReference type="AlphaFoldDB" id="A3ZNC7"/>
<gene>
    <name evidence="1" type="ORF">DSM3645_16760</name>
</gene>
<evidence type="ECO:0000313" key="2">
    <source>
        <dbReference type="Proteomes" id="UP000004358"/>
    </source>
</evidence>
<proteinExistence type="predicted"/>
<organism evidence="1 2">
    <name type="scientific">Blastopirellula marina DSM 3645</name>
    <dbReference type="NCBI Taxonomy" id="314230"/>
    <lineage>
        <taxon>Bacteria</taxon>
        <taxon>Pseudomonadati</taxon>
        <taxon>Planctomycetota</taxon>
        <taxon>Planctomycetia</taxon>
        <taxon>Pirellulales</taxon>
        <taxon>Pirellulaceae</taxon>
        <taxon>Blastopirellula</taxon>
    </lineage>
</organism>
<reference evidence="1 2" key="1">
    <citation type="submission" date="2006-02" db="EMBL/GenBank/DDBJ databases">
        <authorList>
            <person name="Amann R."/>
            <person name="Ferriera S."/>
            <person name="Johnson J."/>
            <person name="Kravitz S."/>
            <person name="Halpern A."/>
            <person name="Remington K."/>
            <person name="Beeson K."/>
            <person name="Tran B."/>
            <person name="Rogers Y.-H."/>
            <person name="Friedman R."/>
            <person name="Venter J.C."/>
        </authorList>
    </citation>
    <scope>NUCLEOTIDE SEQUENCE [LARGE SCALE GENOMIC DNA]</scope>
    <source>
        <strain evidence="1 2">DSM 3645</strain>
    </source>
</reference>
<dbReference type="EMBL" id="AANZ01000003">
    <property type="protein sequence ID" value="EAQ81822.1"/>
    <property type="molecule type" value="Genomic_DNA"/>
</dbReference>
<protein>
    <submittedName>
        <fullName evidence="1">Translocase</fullName>
    </submittedName>
</protein>
<sequence>MRKRPEEDTNFAGKMCANPFRWVAYKDYTTRSTALRSGPLGLFAENRSILIAKSCNCLKIGRIDGPAVENRLQDRNNHPVQLVER</sequence>
<dbReference type="HOGENOM" id="CLU_2506097_0_0_0"/>
<name>A3ZNC7_9BACT</name>
<dbReference type="STRING" id="314230.DSM3645_16760"/>
<dbReference type="Proteomes" id="UP000004358">
    <property type="component" value="Unassembled WGS sequence"/>
</dbReference>
<comment type="caution">
    <text evidence="1">The sequence shown here is derived from an EMBL/GenBank/DDBJ whole genome shotgun (WGS) entry which is preliminary data.</text>
</comment>
<accession>A3ZNC7</accession>